<reference evidence="25" key="2">
    <citation type="submission" date="2023-05" db="EMBL/GenBank/DDBJ databases">
        <authorList>
            <consortium name="Lawrence Berkeley National Laboratory"/>
            <person name="Steindorff A."/>
            <person name="Hensen N."/>
            <person name="Bonometti L."/>
            <person name="Westerberg I."/>
            <person name="Brannstrom I.O."/>
            <person name="Guillou S."/>
            <person name="Cros-Aarteil S."/>
            <person name="Calhoun S."/>
            <person name="Haridas S."/>
            <person name="Kuo A."/>
            <person name="Mondo S."/>
            <person name="Pangilinan J."/>
            <person name="Riley R."/>
            <person name="Labutti K."/>
            <person name="Andreopoulos B."/>
            <person name="Lipzen A."/>
            <person name="Chen C."/>
            <person name="Yanf M."/>
            <person name="Daum C."/>
            <person name="Ng V."/>
            <person name="Clum A."/>
            <person name="Ohm R."/>
            <person name="Martin F."/>
            <person name="Silar P."/>
            <person name="Natvig D."/>
            <person name="Lalanne C."/>
            <person name="Gautier V."/>
            <person name="Ament-Velasquez S.L."/>
            <person name="Kruys A."/>
            <person name="Hutchinson M.I."/>
            <person name="Powell A.J."/>
            <person name="Barry K."/>
            <person name="Miller A.N."/>
            <person name="Grigoriev I.V."/>
            <person name="Debuchy R."/>
            <person name="Gladieux P."/>
            <person name="Thoren M.H."/>
            <person name="Johannesson H."/>
        </authorList>
    </citation>
    <scope>NUCLEOTIDE SEQUENCE</scope>
    <source>
        <strain evidence="25">CBS 141.50</strain>
    </source>
</reference>
<protein>
    <recommendedName>
        <fullName evidence="22">Endopeptidase Clp</fullName>
        <ecNumber evidence="22">3.4.21.92</ecNumber>
    </recommendedName>
</protein>
<organism evidence="25 26">
    <name type="scientific">Dichotomopilus funicola</name>
    <dbReference type="NCBI Taxonomy" id="1934379"/>
    <lineage>
        <taxon>Eukaryota</taxon>
        <taxon>Fungi</taxon>
        <taxon>Dikarya</taxon>
        <taxon>Ascomycota</taxon>
        <taxon>Pezizomycotina</taxon>
        <taxon>Sordariomycetes</taxon>
        <taxon>Sordariomycetidae</taxon>
        <taxon>Sordariales</taxon>
        <taxon>Chaetomiaceae</taxon>
        <taxon>Dichotomopilus</taxon>
    </lineage>
</organism>
<comment type="similarity">
    <text evidence="2">Belongs to the IlvD/Edd family.</text>
</comment>
<keyword evidence="9" id="KW-0720">Serine protease</keyword>
<reference evidence="25" key="1">
    <citation type="journal article" date="2023" name="Mol. Phylogenet. Evol.">
        <title>Genome-scale phylogeny and comparative genomics of the fungal order Sordariales.</title>
        <authorList>
            <person name="Hensen N."/>
            <person name="Bonometti L."/>
            <person name="Westerberg I."/>
            <person name="Brannstrom I.O."/>
            <person name="Guillou S."/>
            <person name="Cros-Aarteil S."/>
            <person name="Calhoun S."/>
            <person name="Haridas S."/>
            <person name="Kuo A."/>
            <person name="Mondo S."/>
            <person name="Pangilinan J."/>
            <person name="Riley R."/>
            <person name="LaButti K."/>
            <person name="Andreopoulos B."/>
            <person name="Lipzen A."/>
            <person name="Chen C."/>
            <person name="Yan M."/>
            <person name="Daum C."/>
            <person name="Ng V."/>
            <person name="Clum A."/>
            <person name="Steindorff A."/>
            <person name="Ohm R.A."/>
            <person name="Martin F."/>
            <person name="Silar P."/>
            <person name="Natvig D.O."/>
            <person name="Lalanne C."/>
            <person name="Gautier V."/>
            <person name="Ament-Velasquez S.L."/>
            <person name="Kruys A."/>
            <person name="Hutchinson M.I."/>
            <person name="Powell A.J."/>
            <person name="Barry K."/>
            <person name="Miller A.N."/>
            <person name="Grigoriev I.V."/>
            <person name="Debuchy R."/>
            <person name="Gladieux P."/>
            <person name="Hiltunen Thoren M."/>
            <person name="Johannesson H."/>
        </authorList>
    </citation>
    <scope>NUCLEOTIDE SEQUENCE</scope>
    <source>
        <strain evidence="25">CBS 141.50</strain>
    </source>
</reference>
<evidence type="ECO:0000256" key="19">
    <source>
        <dbReference type="ARBA" id="ARBA00034078"/>
    </source>
</evidence>
<dbReference type="GeneID" id="87819188"/>
<feature type="active site" evidence="21">
    <location>
        <position position="90"/>
    </location>
</feature>
<dbReference type="Gene3D" id="3.50.30.80">
    <property type="entry name" value="IlvD/EDD C-terminal domain-like"/>
    <property type="match status" value="1"/>
</dbReference>
<evidence type="ECO:0000256" key="12">
    <source>
        <dbReference type="ARBA" id="ARBA00023014"/>
    </source>
</evidence>
<dbReference type="InterPro" id="IPR018215">
    <property type="entry name" value="ClpP_Ser_AS"/>
</dbReference>
<evidence type="ECO:0000256" key="20">
    <source>
        <dbReference type="ARBA" id="ARBA00052865"/>
    </source>
</evidence>
<comment type="similarity">
    <text evidence="3">Belongs to the peptidase S14 family.</text>
</comment>
<dbReference type="GO" id="GO:0005739">
    <property type="term" value="C:mitochondrion"/>
    <property type="evidence" value="ECO:0007669"/>
    <property type="project" value="TreeGrafter"/>
</dbReference>
<evidence type="ECO:0000256" key="14">
    <source>
        <dbReference type="ARBA" id="ARBA00023304"/>
    </source>
</evidence>
<dbReference type="PROSITE" id="PS00886">
    <property type="entry name" value="ILVD_EDD_1"/>
    <property type="match status" value="1"/>
</dbReference>
<dbReference type="InterPro" id="IPR056740">
    <property type="entry name" value="ILV_EDD_C"/>
</dbReference>
<dbReference type="PRINTS" id="PR00127">
    <property type="entry name" value="CLPPROTEASEP"/>
</dbReference>
<comment type="pathway">
    <text evidence="16">Amino-acid biosynthesis; L-valine biosynthesis; L-valine from pyruvate: step 3/4.</text>
</comment>
<comment type="catalytic activity">
    <reaction evidence="20">
        <text>(2R,3R)-2,3-dihydroxy-3-methylpentanoate = (S)-3-methyl-2-oxopentanoate + H2O</text>
        <dbReference type="Rhea" id="RHEA:27694"/>
        <dbReference type="ChEBI" id="CHEBI:15377"/>
        <dbReference type="ChEBI" id="CHEBI:35146"/>
        <dbReference type="ChEBI" id="CHEBI:49258"/>
        <dbReference type="EC" id="4.2.1.9"/>
    </reaction>
    <physiologicalReaction direction="left-to-right" evidence="20">
        <dbReference type="Rhea" id="RHEA:27695"/>
    </physiologicalReaction>
</comment>
<dbReference type="InterPro" id="IPR001907">
    <property type="entry name" value="ClpP"/>
</dbReference>
<evidence type="ECO:0000256" key="3">
    <source>
        <dbReference type="ARBA" id="ARBA00007039"/>
    </source>
</evidence>
<dbReference type="GO" id="GO:0004160">
    <property type="term" value="F:dihydroxy-acid dehydratase activity"/>
    <property type="evidence" value="ECO:0007669"/>
    <property type="project" value="UniProtKB-EC"/>
</dbReference>
<comment type="cofactor">
    <cofactor evidence="19">
        <name>[2Fe-2S] cluster</name>
        <dbReference type="ChEBI" id="CHEBI:190135"/>
    </cofactor>
</comment>
<dbReference type="Proteomes" id="UP001302676">
    <property type="component" value="Unassembled WGS sequence"/>
</dbReference>
<dbReference type="RefSeq" id="XP_062641648.1">
    <property type="nucleotide sequence ID" value="XM_062782575.1"/>
</dbReference>
<evidence type="ECO:0000256" key="16">
    <source>
        <dbReference type="ARBA" id="ARBA00029436"/>
    </source>
</evidence>
<dbReference type="SUPFAM" id="SSF143975">
    <property type="entry name" value="IlvD/EDD N-terminal domain-like"/>
    <property type="match status" value="1"/>
</dbReference>
<dbReference type="InterPro" id="IPR023562">
    <property type="entry name" value="ClpP/TepA"/>
</dbReference>
<dbReference type="SUPFAM" id="SSF52096">
    <property type="entry name" value="ClpP/crotonase"/>
    <property type="match status" value="1"/>
</dbReference>
<proteinExistence type="inferred from homology"/>
<dbReference type="HAMAP" id="MF_00444">
    <property type="entry name" value="ClpP"/>
    <property type="match status" value="1"/>
</dbReference>
<comment type="catalytic activity">
    <reaction evidence="18 22">
        <text>Hydrolysis of proteins to small peptides in the presence of ATP and magnesium. alpha-casein is the usual test substrate. In the absence of ATP, only oligopeptides shorter than five residues are hydrolyzed (such as succinyl-Leu-Tyr-|-NHMec, and Leu-Tyr-Leu-|-Tyr-Trp, in which cleavage of the -Tyr-|-Leu- and -Tyr-|-Trp bonds also occurs).</text>
        <dbReference type="EC" id="3.4.21.92"/>
    </reaction>
</comment>
<keyword evidence="26" id="KW-1185">Reference proteome</keyword>
<feature type="domain" description="Dihydroxy-acid/6-phosphogluconate dehydratase N-terminal" evidence="23">
    <location>
        <begin position="283"/>
        <end position="574"/>
    </location>
</feature>
<accession>A0AAN6VBC8</accession>
<evidence type="ECO:0000256" key="4">
    <source>
        <dbReference type="ARBA" id="ARBA00022605"/>
    </source>
</evidence>
<keyword evidence="12" id="KW-0411">Iron-sulfur</keyword>
<dbReference type="GO" id="GO:0051537">
    <property type="term" value="F:2 iron, 2 sulfur cluster binding"/>
    <property type="evidence" value="ECO:0007669"/>
    <property type="project" value="UniProtKB-KW"/>
</dbReference>
<dbReference type="Pfam" id="PF00574">
    <property type="entry name" value="CLP_protease"/>
    <property type="match status" value="1"/>
</dbReference>
<dbReference type="NCBIfam" id="TIGR00110">
    <property type="entry name" value="ilvD"/>
    <property type="match status" value="1"/>
</dbReference>
<evidence type="ECO:0000256" key="11">
    <source>
        <dbReference type="ARBA" id="ARBA00023004"/>
    </source>
</evidence>
<keyword evidence="13" id="KW-0456">Lyase</keyword>
<dbReference type="InterPro" id="IPR020558">
    <property type="entry name" value="DiOHA_6PGluconate_deHydtase_CS"/>
</dbReference>
<keyword evidence="7" id="KW-0479">Metal-binding</keyword>
<dbReference type="GO" id="GO:0004176">
    <property type="term" value="F:ATP-dependent peptidase activity"/>
    <property type="evidence" value="ECO:0007669"/>
    <property type="project" value="InterPro"/>
</dbReference>
<name>A0AAN6VBC8_9PEZI</name>
<evidence type="ECO:0000256" key="9">
    <source>
        <dbReference type="ARBA" id="ARBA00022825"/>
    </source>
</evidence>
<comment type="pathway">
    <text evidence="17">Amino-acid biosynthesis; L-isoleucine biosynthesis; L-isoleucine from 2-oxobutanoate: step 3/4.</text>
</comment>
<dbReference type="EC" id="3.4.21.92" evidence="22"/>
<dbReference type="InterPro" id="IPR029045">
    <property type="entry name" value="ClpP/crotonase-like_dom_sf"/>
</dbReference>
<dbReference type="PROSITE" id="PS00381">
    <property type="entry name" value="CLP_PROTEASE_SER"/>
    <property type="match status" value="1"/>
</dbReference>
<dbReference type="NCBIfam" id="NF002068">
    <property type="entry name" value="PRK00911.1"/>
    <property type="match status" value="1"/>
</dbReference>
<keyword evidence="4" id="KW-0028">Amino-acid biosynthesis</keyword>
<dbReference type="InterPro" id="IPR050165">
    <property type="entry name" value="DHAD_IlvD/Edd"/>
</dbReference>
<evidence type="ECO:0000256" key="1">
    <source>
        <dbReference type="ARBA" id="ARBA00001946"/>
    </source>
</evidence>
<dbReference type="FunFam" id="3.50.30.80:FF:000001">
    <property type="entry name" value="Dihydroxy-acid dehydratase"/>
    <property type="match status" value="1"/>
</dbReference>
<feature type="domain" description="Dihydroxy-acid/6-phosphogluconate dehydratase C-terminal" evidence="24">
    <location>
        <begin position="587"/>
        <end position="777"/>
    </location>
</feature>
<comment type="catalytic activity">
    <reaction evidence="15">
        <text>(2R)-2,3-dihydroxy-3-methylbutanoate = 3-methyl-2-oxobutanoate + H2O</text>
        <dbReference type="Rhea" id="RHEA:24809"/>
        <dbReference type="ChEBI" id="CHEBI:11851"/>
        <dbReference type="ChEBI" id="CHEBI:15377"/>
        <dbReference type="ChEBI" id="CHEBI:49072"/>
        <dbReference type="EC" id="4.2.1.9"/>
    </reaction>
    <physiologicalReaction direction="left-to-right" evidence="15">
        <dbReference type="Rhea" id="RHEA:24810"/>
    </physiologicalReaction>
</comment>
<dbReference type="EMBL" id="MU853554">
    <property type="protein sequence ID" value="KAK4148277.1"/>
    <property type="molecule type" value="Genomic_DNA"/>
</dbReference>
<keyword evidence="14" id="KW-0100">Branched-chain amino acid biosynthesis</keyword>
<keyword evidence="5" id="KW-0645">Protease</keyword>
<comment type="cofactor">
    <cofactor evidence="1">
        <name>Mg(2+)</name>
        <dbReference type="ChEBI" id="CHEBI:18420"/>
    </cofactor>
</comment>
<dbReference type="GO" id="GO:0009082">
    <property type="term" value="P:branched-chain amino acid biosynthetic process"/>
    <property type="evidence" value="ECO:0007669"/>
    <property type="project" value="UniProtKB-KW"/>
</dbReference>
<dbReference type="PANTHER" id="PTHR21000">
    <property type="entry name" value="DIHYDROXY-ACID DEHYDRATASE DAD"/>
    <property type="match status" value="1"/>
</dbReference>
<dbReference type="GO" id="GO:0046872">
    <property type="term" value="F:metal ion binding"/>
    <property type="evidence" value="ECO:0007669"/>
    <property type="project" value="UniProtKB-KW"/>
</dbReference>
<dbReference type="GO" id="GO:0006508">
    <property type="term" value="P:proteolysis"/>
    <property type="evidence" value="ECO:0007669"/>
    <property type="project" value="UniProtKB-KW"/>
</dbReference>
<evidence type="ECO:0000256" key="7">
    <source>
        <dbReference type="ARBA" id="ARBA00022723"/>
    </source>
</evidence>
<dbReference type="AlphaFoldDB" id="A0AAN6VBC8"/>
<evidence type="ECO:0000256" key="15">
    <source>
        <dbReference type="ARBA" id="ARBA00029304"/>
    </source>
</evidence>
<dbReference type="PROSITE" id="PS00382">
    <property type="entry name" value="CLP_PROTEASE_HIS"/>
    <property type="match status" value="1"/>
</dbReference>
<dbReference type="InterPro" id="IPR000581">
    <property type="entry name" value="ILV_EDD_N"/>
</dbReference>
<gene>
    <name evidence="25" type="ORF">C8A04DRAFT_33735</name>
</gene>
<evidence type="ECO:0000313" key="25">
    <source>
        <dbReference type="EMBL" id="KAK4148277.1"/>
    </source>
</evidence>
<feature type="active site" evidence="22">
    <location>
        <position position="115"/>
    </location>
</feature>
<dbReference type="InterPro" id="IPR037237">
    <property type="entry name" value="IlvD/EDD_N"/>
</dbReference>
<dbReference type="InterPro" id="IPR042096">
    <property type="entry name" value="Dihydro-acid_dehy_C"/>
</dbReference>
<evidence type="ECO:0000259" key="23">
    <source>
        <dbReference type="Pfam" id="PF00920"/>
    </source>
</evidence>
<comment type="caution">
    <text evidence="25">The sequence shown here is derived from an EMBL/GenBank/DDBJ whole genome shotgun (WGS) entry which is preliminary data.</text>
</comment>
<dbReference type="InterPro" id="IPR033135">
    <property type="entry name" value="ClpP_His_AS"/>
</dbReference>
<dbReference type="GO" id="GO:0008652">
    <property type="term" value="P:amino acid biosynthetic process"/>
    <property type="evidence" value="ECO:0007669"/>
    <property type="project" value="UniProtKB-KW"/>
</dbReference>
<evidence type="ECO:0000259" key="24">
    <source>
        <dbReference type="Pfam" id="PF24877"/>
    </source>
</evidence>
<sequence>MPYITEVTVPDIFSKLLQERIICLNGAIDDTVSASVVSQLLWLESDNPEKPITMYINSPGGEVSSGLAIYDTMTYIKSPVSTVCVGGAASMAAVLLIGGEPGKRYALPHSSIMVHQPLGGTRGQAADILIYATQIQRVREQINKIVQSHINKSFGHEKYDMQAVNDMMERDKYLTADEAKEMGIVDEILHRREKGDEMPGVDGAMLSPSLLRGSVPRALASSRVLPLRNHLRFLSTTPRRYTEEKLNRGASQAMLYATGMNEEDMSKAQIGISSVWYEGNPFRESVKKAGLVPMRFNTIGVSDAISMGTTGMRYSLQSREIIADSIETVMQGQWYDANVSLPGCDKNMPGVLIAMGRVNRPSLMVYGGTIKPGCTMKGEPIDIVSAFQSYGQYLSGEINEEQRFDIIRNACPGGGACGGMYTANTMASAIETLGMTLPGSSSFPAEGPRKKAECESVGEAVKTLLRENIRPSDILTRQAFEDAMIVVGVLGGSTNAVLHLIAIADSVGIKLDIDDFQAVSDRTPLLADLKPSGKYVMEDLFNIGGTPALLKFLLKEGLISGSGITVTGKTLKENVADLPGFPDDQPIIRPVSNPIKPTGHIQILRGSLAPGGSVGKITGKEGLRFEGTAKVYDYEDAFIEALERGELKKGEKTVVVIRYEGPKGGPGMPEMLKPSSAIMGAGLGNDVALITDGRFSGGSHGFLIGHIVPEAMEGGPIGLVQDGDKIVIDAEKRVLDLEVPAEEMEKRRKAWKAPEARAPRGTLAKYARLVTDASHGCVTDKA</sequence>
<evidence type="ECO:0000256" key="13">
    <source>
        <dbReference type="ARBA" id="ARBA00023239"/>
    </source>
</evidence>
<evidence type="ECO:0000256" key="2">
    <source>
        <dbReference type="ARBA" id="ARBA00006486"/>
    </source>
</evidence>
<evidence type="ECO:0000256" key="8">
    <source>
        <dbReference type="ARBA" id="ARBA00022801"/>
    </source>
</evidence>
<dbReference type="SUPFAM" id="SSF52016">
    <property type="entry name" value="LeuD/IlvD-like"/>
    <property type="match status" value="1"/>
</dbReference>
<evidence type="ECO:0000256" key="21">
    <source>
        <dbReference type="PROSITE-ProRule" id="PRU10085"/>
    </source>
</evidence>
<dbReference type="FunFam" id="3.90.226.10:FF:000002">
    <property type="entry name" value="ATP-dependent Clp protease proteolytic subunit"/>
    <property type="match status" value="1"/>
</dbReference>
<keyword evidence="11" id="KW-0408">Iron</keyword>
<evidence type="ECO:0000256" key="5">
    <source>
        <dbReference type="ARBA" id="ARBA00022670"/>
    </source>
</evidence>
<dbReference type="GO" id="GO:0004252">
    <property type="term" value="F:serine-type endopeptidase activity"/>
    <property type="evidence" value="ECO:0007669"/>
    <property type="project" value="UniProtKB-EC"/>
</dbReference>
<dbReference type="CDD" id="cd07017">
    <property type="entry name" value="S14_ClpP_2"/>
    <property type="match status" value="1"/>
</dbReference>
<dbReference type="InterPro" id="IPR004404">
    <property type="entry name" value="DihydroxyA_deHydtase"/>
</dbReference>
<dbReference type="Pfam" id="PF00920">
    <property type="entry name" value="ILVD_EDD_N"/>
    <property type="match status" value="1"/>
</dbReference>
<evidence type="ECO:0000313" key="26">
    <source>
        <dbReference type="Proteomes" id="UP001302676"/>
    </source>
</evidence>
<evidence type="ECO:0000256" key="17">
    <source>
        <dbReference type="ARBA" id="ARBA00029437"/>
    </source>
</evidence>
<evidence type="ECO:0000256" key="10">
    <source>
        <dbReference type="ARBA" id="ARBA00022842"/>
    </source>
</evidence>
<evidence type="ECO:0000256" key="6">
    <source>
        <dbReference type="ARBA" id="ARBA00022714"/>
    </source>
</evidence>
<dbReference type="PROSITE" id="PS00887">
    <property type="entry name" value="ILVD_EDD_2"/>
    <property type="match status" value="1"/>
</dbReference>
<evidence type="ECO:0000256" key="22">
    <source>
        <dbReference type="PROSITE-ProRule" id="PRU10086"/>
    </source>
</evidence>
<dbReference type="Pfam" id="PF24877">
    <property type="entry name" value="ILV_EDD_C"/>
    <property type="match status" value="1"/>
</dbReference>
<dbReference type="PANTHER" id="PTHR21000:SF5">
    <property type="entry name" value="DIHYDROXY-ACID DEHYDRATASE, MITOCHONDRIAL"/>
    <property type="match status" value="1"/>
</dbReference>
<keyword evidence="8" id="KW-0378">Hydrolase</keyword>
<keyword evidence="6" id="KW-0001">2Fe-2S</keyword>
<evidence type="ECO:0000256" key="18">
    <source>
        <dbReference type="ARBA" id="ARBA00034021"/>
    </source>
</evidence>
<keyword evidence="10" id="KW-0460">Magnesium</keyword>
<dbReference type="Gene3D" id="3.90.226.10">
    <property type="entry name" value="2-enoyl-CoA Hydratase, Chain A, domain 1"/>
    <property type="match status" value="1"/>
</dbReference>